<keyword evidence="2" id="KW-0805">Transcription regulation</keyword>
<dbReference type="PANTHER" id="PTHR43133:SF51">
    <property type="entry name" value="RNA POLYMERASE SIGMA FACTOR"/>
    <property type="match status" value="1"/>
</dbReference>
<dbReference type="NCBIfam" id="TIGR02937">
    <property type="entry name" value="sigma70-ECF"/>
    <property type="match status" value="1"/>
</dbReference>
<evidence type="ECO:0000256" key="3">
    <source>
        <dbReference type="ARBA" id="ARBA00023082"/>
    </source>
</evidence>
<dbReference type="InterPro" id="IPR013249">
    <property type="entry name" value="RNA_pol_sigma70_r4_t2"/>
</dbReference>
<dbReference type="EMBL" id="JAKIJS010000001">
    <property type="protein sequence ID" value="MCF6136419.1"/>
    <property type="molecule type" value="Genomic_DNA"/>
</dbReference>
<dbReference type="InterPro" id="IPR014300">
    <property type="entry name" value="RNA_pol_sigma-V"/>
</dbReference>
<evidence type="ECO:0000256" key="2">
    <source>
        <dbReference type="ARBA" id="ARBA00023015"/>
    </source>
</evidence>
<organism evidence="7 8">
    <name type="scientific">Pseudalkalibacillus berkeleyi</name>
    <dbReference type="NCBI Taxonomy" id="1069813"/>
    <lineage>
        <taxon>Bacteria</taxon>
        <taxon>Bacillati</taxon>
        <taxon>Bacillota</taxon>
        <taxon>Bacilli</taxon>
        <taxon>Bacillales</taxon>
        <taxon>Fictibacillaceae</taxon>
        <taxon>Pseudalkalibacillus</taxon>
    </lineage>
</organism>
<accession>A0ABS9GUQ9</accession>
<dbReference type="InterPro" id="IPR039425">
    <property type="entry name" value="RNA_pol_sigma-70-like"/>
</dbReference>
<dbReference type="PANTHER" id="PTHR43133">
    <property type="entry name" value="RNA POLYMERASE ECF-TYPE SIGMA FACTO"/>
    <property type="match status" value="1"/>
</dbReference>
<feature type="domain" description="RNA polymerase sigma factor 70 region 4 type 2" evidence="6">
    <location>
        <begin position="113"/>
        <end position="163"/>
    </location>
</feature>
<feature type="domain" description="RNA polymerase sigma-70 region 2" evidence="5">
    <location>
        <begin position="21"/>
        <end position="87"/>
    </location>
</feature>
<name>A0ABS9GUQ9_9BACL</name>
<protein>
    <submittedName>
        <fullName evidence="7">Sigma-70 family RNA polymerase sigma factor</fullName>
    </submittedName>
</protein>
<dbReference type="RefSeq" id="WP_236331090.1">
    <property type="nucleotide sequence ID" value="NZ_JAKIJS010000001.1"/>
</dbReference>
<dbReference type="InterPro" id="IPR014284">
    <property type="entry name" value="RNA_pol_sigma-70_dom"/>
</dbReference>
<dbReference type="Proteomes" id="UP001649381">
    <property type="component" value="Unassembled WGS sequence"/>
</dbReference>
<gene>
    <name evidence="7" type="ORF">L2716_01670</name>
</gene>
<dbReference type="Gene3D" id="1.10.10.10">
    <property type="entry name" value="Winged helix-like DNA-binding domain superfamily/Winged helix DNA-binding domain"/>
    <property type="match status" value="1"/>
</dbReference>
<dbReference type="Pfam" id="PF08281">
    <property type="entry name" value="Sigma70_r4_2"/>
    <property type="match status" value="1"/>
</dbReference>
<evidence type="ECO:0000256" key="4">
    <source>
        <dbReference type="ARBA" id="ARBA00023163"/>
    </source>
</evidence>
<dbReference type="SUPFAM" id="SSF88659">
    <property type="entry name" value="Sigma3 and sigma4 domains of RNA polymerase sigma factors"/>
    <property type="match status" value="1"/>
</dbReference>
<sequence>MIHTKLVKKAMKGNEEAFESLVRNESEKLYRTAFLYVRNKEDALDIVQEAICKAYTSIDQLKNPEYFSTWLTKILIRSAYDSLRKSKKLVLAGEDFLRTVPENKRKNVEEDMDLVKAISVLNEQYQTAIILFYYHDLSIQTIAETMDKPEGTIKTYLRRAKIELKRQLEGVNHYEQGLV</sequence>
<dbReference type="Pfam" id="PF04542">
    <property type="entry name" value="Sigma70_r2"/>
    <property type="match status" value="1"/>
</dbReference>
<evidence type="ECO:0000256" key="1">
    <source>
        <dbReference type="ARBA" id="ARBA00010641"/>
    </source>
</evidence>
<reference evidence="7 8" key="1">
    <citation type="submission" date="2022-01" db="EMBL/GenBank/DDBJ databases">
        <title>Alkalihalobacillus sp. EGI L200015, a novel bacterium isolated from a salt lake sediment.</title>
        <authorList>
            <person name="Gao L."/>
            <person name="Fang B.-Z."/>
            <person name="Li W.-J."/>
        </authorList>
    </citation>
    <scope>NUCLEOTIDE SEQUENCE [LARGE SCALE GENOMIC DNA]</scope>
    <source>
        <strain evidence="7 8">KCTC 12718</strain>
    </source>
</reference>
<dbReference type="CDD" id="cd06171">
    <property type="entry name" value="Sigma70_r4"/>
    <property type="match status" value="1"/>
</dbReference>
<evidence type="ECO:0000313" key="8">
    <source>
        <dbReference type="Proteomes" id="UP001649381"/>
    </source>
</evidence>
<keyword evidence="3" id="KW-0731">Sigma factor</keyword>
<dbReference type="InterPro" id="IPR007627">
    <property type="entry name" value="RNA_pol_sigma70_r2"/>
</dbReference>
<dbReference type="Gene3D" id="1.10.1740.10">
    <property type="match status" value="1"/>
</dbReference>
<keyword evidence="8" id="KW-1185">Reference proteome</keyword>
<evidence type="ECO:0000313" key="7">
    <source>
        <dbReference type="EMBL" id="MCF6136419.1"/>
    </source>
</evidence>
<comment type="caution">
    <text evidence="7">The sequence shown here is derived from an EMBL/GenBank/DDBJ whole genome shotgun (WGS) entry which is preliminary data.</text>
</comment>
<dbReference type="NCBIfam" id="TIGR02954">
    <property type="entry name" value="Sig70_famx3"/>
    <property type="match status" value="1"/>
</dbReference>
<dbReference type="InterPro" id="IPR013325">
    <property type="entry name" value="RNA_pol_sigma_r2"/>
</dbReference>
<evidence type="ECO:0000259" key="6">
    <source>
        <dbReference type="Pfam" id="PF08281"/>
    </source>
</evidence>
<evidence type="ECO:0000259" key="5">
    <source>
        <dbReference type="Pfam" id="PF04542"/>
    </source>
</evidence>
<dbReference type="SUPFAM" id="SSF88946">
    <property type="entry name" value="Sigma2 domain of RNA polymerase sigma factors"/>
    <property type="match status" value="1"/>
</dbReference>
<proteinExistence type="inferred from homology"/>
<dbReference type="InterPro" id="IPR036388">
    <property type="entry name" value="WH-like_DNA-bd_sf"/>
</dbReference>
<dbReference type="InterPro" id="IPR013324">
    <property type="entry name" value="RNA_pol_sigma_r3/r4-like"/>
</dbReference>
<keyword evidence="4" id="KW-0804">Transcription</keyword>
<comment type="similarity">
    <text evidence="1">Belongs to the sigma-70 factor family. ECF subfamily.</text>
</comment>